<dbReference type="GO" id="GO:0009102">
    <property type="term" value="P:biotin biosynthetic process"/>
    <property type="evidence" value="ECO:0007669"/>
    <property type="project" value="UniProtKB-UniRule"/>
</dbReference>
<dbReference type="InterPro" id="IPR050087">
    <property type="entry name" value="AON_synthase_class-II"/>
</dbReference>
<keyword evidence="14" id="KW-0012">Acyltransferase</keyword>
<dbReference type="SUPFAM" id="SSF53383">
    <property type="entry name" value="PLP-dependent transferases"/>
    <property type="match status" value="1"/>
</dbReference>
<name>A0A5M9WTQ0_PAEAM</name>
<proteinExistence type="inferred from homology"/>
<accession>A0A5M9WTQ0</accession>
<comment type="subunit">
    <text evidence="5 11">Homodimer.</text>
</comment>
<dbReference type="InterPro" id="IPR015422">
    <property type="entry name" value="PyrdxlP-dep_Trfase_small"/>
</dbReference>
<dbReference type="CDD" id="cd06454">
    <property type="entry name" value="KBL_like"/>
    <property type="match status" value="1"/>
</dbReference>
<feature type="modified residue" description="N6-(pyridoxal phosphate)lysine" evidence="10">
    <location>
        <position position="238"/>
    </location>
</feature>
<evidence type="ECO:0000313" key="15">
    <source>
        <dbReference type="Proteomes" id="UP000323664"/>
    </source>
</evidence>
<dbReference type="Pfam" id="PF00155">
    <property type="entry name" value="Aminotran_1_2"/>
    <property type="match status" value="1"/>
</dbReference>
<dbReference type="PANTHER" id="PTHR13693:SF100">
    <property type="entry name" value="8-AMINO-7-OXONONANOATE SYNTHASE"/>
    <property type="match status" value="1"/>
</dbReference>
<dbReference type="InterPro" id="IPR015421">
    <property type="entry name" value="PyrdxlP-dep_Trfase_major"/>
</dbReference>
<comment type="cofactor">
    <cofactor evidence="1 10 11">
        <name>pyridoxal 5'-phosphate</name>
        <dbReference type="ChEBI" id="CHEBI:597326"/>
    </cofactor>
</comment>
<evidence type="ECO:0000256" key="7">
    <source>
        <dbReference type="ARBA" id="ARBA00022756"/>
    </source>
</evidence>
<organism evidence="14 15">
    <name type="scientific">Paenibacillus amylolyticus</name>
    <dbReference type="NCBI Taxonomy" id="1451"/>
    <lineage>
        <taxon>Bacteria</taxon>
        <taxon>Bacillati</taxon>
        <taxon>Bacillota</taxon>
        <taxon>Bacilli</taxon>
        <taxon>Bacillales</taxon>
        <taxon>Paenibacillaceae</taxon>
        <taxon>Paenibacillus</taxon>
    </lineage>
</organism>
<dbReference type="EMBL" id="RIAS01000007">
    <property type="protein sequence ID" value="KAA8785014.1"/>
    <property type="molecule type" value="Genomic_DNA"/>
</dbReference>
<dbReference type="InterPro" id="IPR004723">
    <property type="entry name" value="AONS_Archaea/Proteobacteria"/>
</dbReference>
<evidence type="ECO:0000256" key="9">
    <source>
        <dbReference type="ARBA" id="ARBA00047715"/>
    </source>
</evidence>
<evidence type="ECO:0000256" key="3">
    <source>
        <dbReference type="ARBA" id="ARBA00004746"/>
    </source>
</evidence>
<evidence type="ECO:0000259" key="13">
    <source>
        <dbReference type="Pfam" id="PF00155"/>
    </source>
</evidence>
<dbReference type="AlphaFoldDB" id="A0A5M9WTQ0"/>
<gene>
    <name evidence="14" type="primary">bioF</name>
    <name evidence="14" type="ORF">EC604_14300</name>
</gene>
<dbReference type="InterPro" id="IPR001917">
    <property type="entry name" value="Aminotrans_II_pyridoxalP_BS"/>
</dbReference>
<dbReference type="InterPro" id="IPR004839">
    <property type="entry name" value="Aminotransferase_I/II_large"/>
</dbReference>
<feature type="region of interest" description="Disordered" evidence="12">
    <location>
        <begin position="1"/>
        <end position="32"/>
    </location>
</feature>
<evidence type="ECO:0000256" key="4">
    <source>
        <dbReference type="ARBA" id="ARBA00010008"/>
    </source>
</evidence>
<dbReference type="GO" id="GO:0008710">
    <property type="term" value="F:8-amino-7-oxononanoate synthase activity"/>
    <property type="evidence" value="ECO:0007669"/>
    <property type="project" value="UniProtKB-UniRule"/>
</dbReference>
<dbReference type="OrthoDB" id="9807157at2"/>
<protein>
    <recommendedName>
        <fullName evidence="11">8-amino-7-ketopelargonate synthase</fullName>
        <ecNumber evidence="11">2.3.1.47</ecNumber>
    </recommendedName>
</protein>
<dbReference type="RefSeq" id="WP_123064816.1">
    <property type="nucleotide sequence ID" value="NZ_RIAS01000007.1"/>
</dbReference>
<dbReference type="Gene3D" id="3.90.1150.10">
    <property type="entry name" value="Aspartate Aminotransferase, domain 1"/>
    <property type="match status" value="1"/>
</dbReference>
<evidence type="ECO:0000256" key="12">
    <source>
        <dbReference type="SAM" id="MobiDB-lite"/>
    </source>
</evidence>
<feature type="domain" description="Aminotransferase class I/classII large" evidence="13">
    <location>
        <begin position="39"/>
        <end position="377"/>
    </location>
</feature>
<reference evidence="14 15" key="1">
    <citation type="journal article" date="2019" name="J. Ind. Microbiol. Biotechnol.">
        <title>Paenibacillus amylolyticus 27C64 has a diverse set of carbohydrate-active enzymes and complete pectin deconstruction system.</title>
        <authorList>
            <person name="Keggi C."/>
            <person name="Doran-Peterson J."/>
        </authorList>
    </citation>
    <scope>NUCLEOTIDE SEQUENCE [LARGE SCALE GENOMIC DNA]</scope>
    <source>
        <strain evidence="14 15">27C64</strain>
    </source>
</reference>
<evidence type="ECO:0000256" key="6">
    <source>
        <dbReference type="ARBA" id="ARBA00022679"/>
    </source>
</evidence>
<evidence type="ECO:0000256" key="1">
    <source>
        <dbReference type="ARBA" id="ARBA00001933"/>
    </source>
</evidence>
<dbReference type="Gene3D" id="3.40.640.10">
    <property type="entry name" value="Type I PLP-dependent aspartate aminotransferase-like (Major domain)"/>
    <property type="match status" value="1"/>
</dbReference>
<sequence length="392" mass="43182">MNWMENELEKLTQASNQRHLRDSATSPERPGHIVRGGNNLLDLASNNYLGLAGHPDIIQAICETLQVEGAGSGASRFVTGNRSVYGRLEVALASWQQAEASLVFANGYMANSGVIAALMGRGDVIFSDQYNHASIVDGALLSRAEHARYRHNDLEHLEALLHKHRDKRRKLIVTDALFSMDGDRARLHELVKLKRRYDAMLMVDEAHSGGVYGEKGEGLCHELGLHRHVDVHIGTFSKAFGIYGAYVSGNNVLIRYLMNKVRPLIYSTALPPSLLAGIMTALHLVQTEHWRRNHLRSTSEMFRYALMNAGFHVGEGDSPIVPIMVGDNERALRFSEALEAAGIAGIAIRPPTVPVGTARIRFSVSSAHTFDELRQAIVLIKKVGDQLGLLTS</sequence>
<keyword evidence="7" id="KW-0093">Biotin biosynthesis</keyword>
<dbReference type="Proteomes" id="UP000323664">
    <property type="component" value="Unassembled WGS sequence"/>
</dbReference>
<dbReference type="InterPro" id="IPR015424">
    <property type="entry name" value="PyrdxlP-dep_Trfase"/>
</dbReference>
<comment type="catalytic activity">
    <reaction evidence="9 11">
        <text>6-carboxyhexanoyl-[ACP] + L-alanine + H(+) = (8S)-8-amino-7-oxononanoate + holo-[ACP] + CO2</text>
        <dbReference type="Rhea" id="RHEA:42288"/>
        <dbReference type="Rhea" id="RHEA-COMP:9685"/>
        <dbReference type="Rhea" id="RHEA-COMP:9955"/>
        <dbReference type="ChEBI" id="CHEBI:15378"/>
        <dbReference type="ChEBI" id="CHEBI:16526"/>
        <dbReference type="ChEBI" id="CHEBI:57972"/>
        <dbReference type="ChEBI" id="CHEBI:64479"/>
        <dbReference type="ChEBI" id="CHEBI:78846"/>
        <dbReference type="ChEBI" id="CHEBI:149468"/>
        <dbReference type="EC" id="2.3.1.47"/>
    </reaction>
</comment>
<evidence type="ECO:0000256" key="5">
    <source>
        <dbReference type="ARBA" id="ARBA00011738"/>
    </source>
</evidence>
<dbReference type="EC" id="2.3.1.47" evidence="11"/>
<comment type="pathway">
    <text evidence="3 11">Cofactor biosynthesis; biotin biosynthesis.</text>
</comment>
<dbReference type="NCBIfam" id="TIGR00858">
    <property type="entry name" value="bioF"/>
    <property type="match status" value="1"/>
</dbReference>
<comment type="function">
    <text evidence="2 11">Catalyzes the decarboxylative condensation of pimeloyl-[acyl-carrier protein] and L-alanine to produce 8-amino-7-oxononanoate (AON), [acyl-carrier protein], and carbon dioxide.</text>
</comment>
<keyword evidence="8 10" id="KW-0663">Pyridoxal phosphate</keyword>
<dbReference type="UniPathway" id="UPA00078"/>
<evidence type="ECO:0000313" key="14">
    <source>
        <dbReference type="EMBL" id="KAA8785014.1"/>
    </source>
</evidence>
<dbReference type="GO" id="GO:0030170">
    <property type="term" value="F:pyridoxal phosphate binding"/>
    <property type="evidence" value="ECO:0007669"/>
    <property type="project" value="InterPro"/>
</dbReference>
<comment type="caution">
    <text evidence="14">The sequence shown here is derived from an EMBL/GenBank/DDBJ whole genome shotgun (WGS) entry which is preliminary data.</text>
</comment>
<comment type="similarity">
    <text evidence="4 11">Belongs to the class-II pyridoxal-phosphate-dependent aminotransferase family. BioF subfamily.</text>
</comment>
<evidence type="ECO:0000256" key="8">
    <source>
        <dbReference type="ARBA" id="ARBA00022898"/>
    </source>
</evidence>
<evidence type="ECO:0000256" key="11">
    <source>
        <dbReference type="RuleBase" id="RU003693"/>
    </source>
</evidence>
<evidence type="ECO:0000256" key="10">
    <source>
        <dbReference type="PIRSR" id="PIRSR604723-51"/>
    </source>
</evidence>
<keyword evidence="6 11" id="KW-0808">Transferase</keyword>
<evidence type="ECO:0000256" key="2">
    <source>
        <dbReference type="ARBA" id="ARBA00002513"/>
    </source>
</evidence>
<dbReference type="PANTHER" id="PTHR13693">
    <property type="entry name" value="CLASS II AMINOTRANSFERASE/8-AMINO-7-OXONONANOATE SYNTHASE"/>
    <property type="match status" value="1"/>
</dbReference>
<dbReference type="PROSITE" id="PS00599">
    <property type="entry name" value="AA_TRANSFER_CLASS_2"/>
    <property type="match status" value="1"/>
</dbReference>